<name>A0AAN4JE03_CITFR</name>
<reference evidence="1" key="1">
    <citation type="submission" date="2024-02" db="EMBL/GenBank/DDBJ databases">
        <authorList>
            <consortium name="Clinical and Environmental Microbiology Branch: Whole genome sequencing antimicrobial resistance pathogens in the healthcare setting"/>
        </authorList>
    </citation>
    <scope>NUCLEOTIDE SEQUENCE</scope>
    <source>
        <strain evidence="1">Whole organism</strain>
    </source>
</reference>
<protein>
    <submittedName>
        <fullName evidence="1">Uncharacterized protein</fullName>
    </submittedName>
</protein>
<dbReference type="AlphaFoldDB" id="A0AAN4JE03"/>
<proteinExistence type="predicted"/>
<sequence>MTDKKNISVGVRLSEAQNNLLLQLVQEGKAKTVSQAIHYLINQQIILNSK</sequence>
<evidence type="ECO:0000313" key="2">
    <source>
        <dbReference type="Proteomes" id="UP001169574"/>
    </source>
</evidence>
<comment type="caution">
    <text evidence="1">The sequence shown here is derived from an EMBL/GenBank/DDBJ whole genome shotgun (WGS) entry which is preliminary data.</text>
</comment>
<dbReference type="EMBL" id="ABLGCN030000008">
    <property type="protein sequence ID" value="EMM7458711.1"/>
    <property type="molecule type" value="Genomic_DNA"/>
</dbReference>
<accession>A0AAN4JE03</accession>
<organism evidence="1 2">
    <name type="scientific">Citrobacter freundii</name>
    <dbReference type="NCBI Taxonomy" id="546"/>
    <lineage>
        <taxon>Bacteria</taxon>
        <taxon>Pseudomonadati</taxon>
        <taxon>Pseudomonadota</taxon>
        <taxon>Gammaproteobacteria</taxon>
        <taxon>Enterobacterales</taxon>
        <taxon>Enterobacteriaceae</taxon>
        <taxon>Citrobacter</taxon>
        <taxon>Citrobacter freundii complex</taxon>
    </lineage>
</organism>
<gene>
    <name evidence="1" type="ORF">P7U51_003247</name>
</gene>
<dbReference type="Proteomes" id="UP001169574">
    <property type="component" value="Unassembled WGS sequence"/>
</dbReference>
<evidence type="ECO:0000313" key="1">
    <source>
        <dbReference type="EMBL" id="EMM7458711.1"/>
    </source>
</evidence>